<dbReference type="RefSeq" id="WP_219068833.1">
    <property type="nucleotide sequence ID" value="NZ_CAJUXY010000043.1"/>
</dbReference>
<dbReference type="EMBL" id="CP097320">
    <property type="protein sequence ID" value="UQX10648.1"/>
    <property type="molecule type" value="Genomic_DNA"/>
</dbReference>
<keyword evidence="2" id="KW-1185">Reference proteome</keyword>
<proteinExistence type="predicted"/>
<reference evidence="1" key="1">
    <citation type="submission" date="2022-05" db="EMBL/GenBank/DDBJ databases">
        <title>A methanotrophic Mycobacterium dominates a cave microbial ecosystem.</title>
        <authorList>
            <person name="Van Spanning R.J.M."/>
            <person name="Guan Q."/>
            <person name="Melkonian C."/>
            <person name="Gallant J."/>
            <person name="Polerecky L."/>
            <person name="Flot J.-F."/>
            <person name="Brandt B.W."/>
            <person name="Braster M."/>
            <person name="Iturbe Espinoza P."/>
            <person name="Aerts J."/>
            <person name="Meima-Franke M."/>
            <person name="Piersma S.R."/>
            <person name="Bunduc C."/>
            <person name="Ummels R."/>
            <person name="Pain A."/>
            <person name="Fleming E.J."/>
            <person name="van der Wel N."/>
            <person name="Gherman V.D."/>
            <person name="Sarbu S.M."/>
            <person name="Bodelier P.L.E."/>
            <person name="Bitter W."/>
        </authorList>
    </citation>
    <scope>NUCLEOTIDE SEQUENCE</scope>
    <source>
        <strain evidence="1">Sulfur Cave</strain>
    </source>
</reference>
<evidence type="ECO:0000313" key="1">
    <source>
        <dbReference type="EMBL" id="UQX10648.1"/>
    </source>
</evidence>
<gene>
    <name evidence="1" type="ORF">M5I08_21960</name>
</gene>
<sequence length="115" mass="12699">MDPLKISSVELDDRDPFRATFNVHLSRDMTDFERQTLPPLLSGSFSPSEARGSAVVAIRNVTIAMIEDHRDLLKQIVAEAESLAEAMEHDQPAVAAQVAARVDDVRQRAAAIDWS</sequence>
<dbReference type="Proteomes" id="UP001056610">
    <property type="component" value="Chromosome"/>
</dbReference>
<accession>A0ABY4QI34</accession>
<protein>
    <submittedName>
        <fullName evidence="1">Uncharacterized protein</fullName>
    </submittedName>
</protein>
<organism evidence="1 2">
    <name type="scientific">Candidatus Mycobacterium methanotrophicum</name>
    <dbReference type="NCBI Taxonomy" id="2943498"/>
    <lineage>
        <taxon>Bacteria</taxon>
        <taxon>Bacillati</taxon>
        <taxon>Actinomycetota</taxon>
        <taxon>Actinomycetes</taxon>
        <taxon>Mycobacteriales</taxon>
        <taxon>Mycobacteriaceae</taxon>
        <taxon>Mycobacterium</taxon>
    </lineage>
</organism>
<name>A0ABY4QI34_9MYCO</name>
<evidence type="ECO:0000313" key="2">
    <source>
        <dbReference type="Proteomes" id="UP001056610"/>
    </source>
</evidence>